<dbReference type="PIRSF" id="PIRSF024534">
    <property type="entry name" value="ThiW"/>
    <property type="match status" value="1"/>
</dbReference>
<gene>
    <name evidence="2" type="ORF">NCTC12020_01570</name>
</gene>
<reference evidence="2 3" key="1">
    <citation type="submission" date="2018-06" db="EMBL/GenBank/DDBJ databases">
        <authorList>
            <consortium name="Pathogen Informatics"/>
            <person name="Doyle S."/>
        </authorList>
    </citation>
    <scope>NUCLEOTIDE SEQUENCE [LARGE SCALE GENOMIC DNA]</scope>
    <source>
        <strain evidence="2 3">NCTC12020</strain>
    </source>
</reference>
<dbReference type="Proteomes" id="UP000255367">
    <property type="component" value="Unassembled WGS sequence"/>
</dbReference>
<feature type="transmembrane region" description="Helical" evidence="1">
    <location>
        <begin position="132"/>
        <end position="159"/>
    </location>
</feature>
<sequence>MNSSSSNVKKVTIASLLIAVAVVGSTFSFPVGISKCAPVQHMVNILCAVFLGRYAGVSVAFCASTLRLLLGLGSILAYPGSMFGALLAGLVYHRTGSLLLTLGAEVFGTGILGGLSAYPLAILVLGKTAGQIAFYTYVVPFLVSTIGGSLLAGILLFTLRRTGALQNLQQHTL</sequence>
<accession>A0A380NMI4</accession>
<protein>
    <submittedName>
        <fullName evidence="2">Predicted membrane protein</fullName>
    </submittedName>
</protein>
<dbReference type="Gene3D" id="1.10.1760.20">
    <property type="match status" value="1"/>
</dbReference>
<dbReference type="EMBL" id="UHIO01000001">
    <property type="protein sequence ID" value="SUP44239.1"/>
    <property type="molecule type" value="Genomic_DNA"/>
</dbReference>
<dbReference type="Pfam" id="PF09512">
    <property type="entry name" value="ThiW"/>
    <property type="match status" value="1"/>
</dbReference>
<dbReference type="RefSeq" id="WP_115310686.1">
    <property type="nucleotide sequence ID" value="NZ_UHIO01000001.1"/>
</dbReference>
<feature type="transmembrane region" description="Helical" evidence="1">
    <location>
        <begin position="12"/>
        <end position="33"/>
    </location>
</feature>
<dbReference type="OrthoDB" id="5516776at2"/>
<feature type="transmembrane region" description="Helical" evidence="1">
    <location>
        <begin position="45"/>
        <end position="69"/>
    </location>
</feature>
<keyword evidence="1" id="KW-0812">Transmembrane</keyword>
<keyword evidence="1" id="KW-1133">Transmembrane helix</keyword>
<feature type="transmembrane region" description="Helical" evidence="1">
    <location>
        <begin position="75"/>
        <end position="92"/>
    </location>
</feature>
<dbReference type="InterPro" id="IPR012652">
    <property type="entry name" value="ThiW"/>
</dbReference>
<evidence type="ECO:0000313" key="2">
    <source>
        <dbReference type="EMBL" id="SUP44239.1"/>
    </source>
</evidence>
<feature type="transmembrane region" description="Helical" evidence="1">
    <location>
        <begin position="99"/>
        <end position="126"/>
    </location>
</feature>
<dbReference type="AlphaFoldDB" id="A0A380NMI4"/>
<proteinExistence type="predicted"/>
<organism evidence="2 3">
    <name type="scientific">Veillonella criceti</name>
    <dbReference type="NCBI Taxonomy" id="103891"/>
    <lineage>
        <taxon>Bacteria</taxon>
        <taxon>Bacillati</taxon>
        <taxon>Bacillota</taxon>
        <taxon>Negativicutes</taxon>
        <taxon>Veillonellales</taxon>
        <taxon>Veillonellaceae</taxon>
        <taxon>Veillonella</taxon>
    </lineage>
</organism>
<evidence type="ECO:0000256" key="1">
    <source>
        <dbReference type="SAM" id="Phobius"/>
    </source>
</evidence>
<keyword evidence="3" id="KW-1185">Reference proteome</keyword>
<evidence type="ECO:0000313" key="3">
    <source>
        <dbReference type="Proteomes" id="UP000255367"/>
    </source>
</evidence>
<dbReference type="NCBIfam" id="TIGR02359">
    <property type="entry name" value="thiW"/>
    <property type="match status" value="1"/>
</dbReference>
<keyword evidence="1" id="KW-0472">Membrane</keyword>
<name>A0A380NMI4_9FIRM</name>